<feature type="transmembrane region" description="Helical" evidence="6">
    <location>
        <begin position="207"/>
        <end position="226"/>
    </location>
</feature>
<dbReference type="PATRIC" id="fig|1678841.3.peg.535"/>
<dbReference type="STRING" id="1678841.TBC1_11467"/>
<feature type="transmembrane region" description="Helical" evidence="6">
    <location>
        <begin position="124"/>
        <end position="143"/>
    </location>
</feature>
<feature type="transmembrane region" description="Helical" evidence="6">
    <location>
        <begin position="172"/>
        <end position="195"/>
    </location>
</feature>
<feature type="transmembrane region" description="Helical" evidence="6">
    <location>
        <begin position="503"/>
        <end position="523"/>
    </location>
</feature>
<feature type="transmembrane region" description="Helical" evidence="6">
    <location>
        <begin position="266"/>
        <end position="285"/>
    </location>
</feature>
<protein>
    <submittedName>
        <fullName evidence="7">Uncharacterized membrane protein YfcC, ion transporter superfamily</fullName>
    </submittedName>
</protein>
<feature type="transmembrane region" description="Helical" evidence="6">
    <location>
        <begin position="297"/>
        <end position="317"/>
    </location>
</feature>
<feature type="transmembrane region" description="Helical" evidence="6">
    <location>
        <begin position="380"/>
        <end position="400"/>
    </location>
</feature>
<evidence type="ECO:0000313" key="7">
    <source>
        <dbReference type="EMBL" id="GAP42338.1"/>
    </source>
</evidence>
<evidence type="ECO:0000256" key="3">
    <source>
        <dbReference type="ARBA" id="ARBA00022692"/>
    </source>
</evidence>
<dbReference type="PANTHER" id="PTHR43652:SF2">
    <property type="entry name" value="BASIC AMINO ACID ANTIPORTER YFCC-RELATED"/>
    <property type="match status" value="1"/>
</dbReference>
<feature type="transmembrane region" description="Helical" evidence="6">
    <location>
        <begin position="79"/>
        <end position="103"/>
    </location>
</feature>
<feature type="transmembrane region" description="Helical" evidence="6">
    <location>
        <begin position="324"/>
        <end position="344"/>
    </location>
</feature>
<feature type="transmembrane region" description="Helical" evidence="6">
    <location>
        <begin position="149"/>
        <end position="165"/>
    </location>
</feature>
<dbReference type="PANTHER" id="PTHR43652">
    <property type="entry name" value="BASIC AMINO ACID ANTIPORTER YFCC-RELATED"/>
    <property type="match status" value="1"/>
</dbReference>
<dbReference type="RefSeq" id="WP_062037906.1">
    <property type="nucleotide sequence ID" value="NZ_DF968182.1"/>
</dbReference>
<keyword evidence="2" id="KW-1003">Cell membrane</keyword>
<evidence type="ECO:0000256" key="5">
    <source>
        <dbReference type="ARBA" id="ARBA00023136"/>
    </source>
</evidence>
<dbReference type="Pfam" id="PF03606">
    <property type="entry name" value="DcuC"/>
    <property type="match status" value="1"/>
</dbReference>
<feature type="transmembrane region" description="Helical" evidence="6">
    <location>
        <begin position="12"/>
        <end position="29"/>
    </location>
</feature>
<organism evidence="7">
    <name type="scientific">Lentimicrobium saccharophilum</name>
    <dbReference type="NCBI Taxonomy" id="1678841"/>
    <lineage>
        <taxon>Bacteria</taxon>
        <taxon>Pseudomonadati</taxon>
        <taxon>Bacteroidota</taxon>
        <taxon>Bacteroidia</taxon>
        <taxon>Bacteroidales</taxon>
        <taxon>Lentimicrobiaceae</taxon>
        <taxon>Lentimicrobium</taxon>
    </lineage>
</organism>
<keyword evidence="3 6" id="KW-0812">Transmembrane</keyword>
<proteinExistence type="predicted"/>
<dbReference type="OrthoDB" id="255482at2"/>
<feature type="transmembrane region" description="Helical" evidence="6">
    <location>
        <begin position="478"/>
        <end position="496"/>
    </location>
</feature>
<dbReference type="InterPro" id="IPR051679">
    <property type="entry name" value="DASS-Related_Transporters"/>
</dbReference>
<sequence length="533" mass="59129">MAKTRKFPHTYVIIFYLILFSAFLTWVIPGGRYERTVVEINGTEREVIADDSFSYTESQPQTWQVFSAFFDGFVDKADIIVFILMIGGAFWIMNHSKAIDVGILSFLKRARRLENRRTIRRLGVDNIIVTLIVLLFSIFGATFGMSEETIAFVIIFVPLSISMGYDSITGLYMCYVAAALGFAGALLNPFTIGIAQGLSHLPLFSGIEYRFFCWVVINIVGIAWILRYMHRIRKHPQKSPVYEEDAYWRNRQEESTEAIKFETPKAAWVSWIILTAVFAYCAFALSTTRLTVGNASVVWPVFPVLAVAFAIGGYFSLRKSVHFFILNMLSFTILMLIVGVMGYGWYVMEIATLFMALGIFSGISMDYSPNTITRLFLEGVKDITGAALVVGLAGGIIIILNNGQIIDTLLHNVSGAMADMGKVATVGSMYLMQTAINIFIPSGSAKAALTMPIMSQFSDLIGLSRQATVMAFQFGDGFTNMITPTSGVLIGALGVAKIPFNKWVKWVTPLMIILVILGFLLLIPTVTMQLNGF</sequence>
<dbReference type="EMBL" id="DF968182">
    <property type="protein sequence ID" value="GAP42338.1"/>
    <property type="molecule type" value="Genomic_DNA"/>
</dbReference>
<keyword evidence="8" id="KW-1185">Reference proteome</keyword>
<dbReference type="AlphaFoldDB" id="A0A0S7BW03"/>
<evidence type="ECO:0000313" key="8">
    <source>
        <dbReference type="Proteomes" id="UP000053091"/>
    </source>
</evidence>
<dbReference type="GO" id="GO:0005886">
    <property type="term" value="C:plasma membrane"/>
    <property type="evidence" value="ECO:0007669"/>
    <property type="project" value="UniProtKB-SubCell"/>
</dbReference>
<accession>A0A0S7BW03</accession>
<dbReference type="InterPro" id="IPR018385">
    <property type="entry name" value="C4_dicarb_anaerob_car-like"/>
</dbReference>
<keyword evidence="4 6" id="KW-1133">Transmembrane helix</keyword>
<gene>
    <name evidence="7" type="ORF">TBC1_11467</name>
</gene>
<evidence type="ECO:0000256" key="2">
    <source>
        <dbReference type="ARBA" id="ARBA00022475"/>
    </source>
</evidence>
<evidence type="ECO:0000256" key="4">
    <source>
        <dbReference type="ARBA" id="ARBA00022989"/>
    </source>
</evidence>
<evidence type="ECO:0000256" key="6">
    <source>
        <dbReference type="SAM" id="Phobius"/>
    </source>
</evidence>
<keyword evidence="5 6" id="KW-0472">Membrane</keyword>
<reference evidence="7" key="1">
    <citation type="journal article" date="2015" name="Genome Announc.">
        <title>Draft Genome Sequence of Bacteroidales Strain TBC1, a Novel Isolate from a Methanogenic Wastewater Treatment System.</title>
        <authorList>
            <person name="Tourlousse D.M."/>
            <person name="Matsuura N."/>
            <person name="Sun L."/>
            <person name="Toyonaga M."/>
            <person name="Kuroda K."/>
            <person name="Ohashi A."/>
            <person name="Cruz R."/>
            <person name="Yamaguchi T."/>
            <person name="Sekiguchi Y."/>
        </authorList>
    </citation>
    <scope>NUCLEOTIDE SEQUENCE [LARGE SCALE GENOMIC DNA]</scope>
    <source>
        <strain evidence="7">TBC1</strain>
    </source>
</reference>
<name>A0A0S7BW03_9BACT</name>
<dbReference type="Proteomes" id="UP000053091">
    <property type="component" value="Unassembled WGS sequence"/>
</dbReference>
<evidence type="ECO:0000256" key="1">
    <source>
        <dbReference type="ARBA" id="ARBA00004651"/>
    </source>
</evidence>
<comment type="subcellular location">
    <subcellularLocation>
        <location evidence="1">Cell membrane</location>
        <topology evidence="1">Multi-pass membrane protein</topology>
    </subcellularLocation>
</comment>